<keyword evidence="2" id="KW-1185">Reference proteome</keyword>
<evidence type="ECO:0008006" key="3">
    <source>
        <dbReference type="Google" id="ProtNLM"/>
    </source>
</evidence>
<dbReference type="InterPro" id="IPR006311">
    <property type="entry name" value="TAT_signal"/>
</dbReference>
<evidence type="ECO:0000313" key="2">
    <source>
        <dbReference type="Proteomes" id="UP000468735"/>
    </source>
</evidence>
<gene>
    <name evidence="1" type="ORF">F8566_01785</name>
</gene>
<comment type="caution">
    <text evidence="1">The sequence shown here is derived from an EMBL/GenBank/DDBJ whole genome shotgun (WGS) entry which is preliminary data.</text>
</comment>
<dbReference type="AlphaFoldDB" id="A0A6H9YZZ1"/>
<dbReference type="PROSITE" id="PS51318">
    <property type="entry name" value="TAT"/>
    <property type="match status" value="1"/>
</dbReference>
<sequence>MTSSDPGRRQILQSTLGITAAAALGTAGLLNAPRALAADGGGRRQFPPVPGMHGDRRANELWYQFDEITLVSQPPELKDAYAAIYSYIDQVGKGSIADIWLEMVKTNAYPGNFTAFAAPIKQPLEVVSRIQLGVFDAFYHPRSPRLVSAFSWFGQGVLYDPRRKQAHTMNGDPPRGYHTWHAYLRAMMFHDIDRQRWRELAPRIALAWATQSTAKPDVTKVNPPLPRETVRRLKASWIPRTPERLDTDLQSFPYPWSTRQGGGR</sequence>
<evidence type="ECO:0000313" key="1">
    <source>
        <dbReference type="EMBL" id="KAB2352440.1"/>
    </source>
</evidence>
<reference evidence="1 2" key="1">
    <citation type="submission" date="2019-09" db="EMBL/GenBank/DDBJ databases">
        <title>Actinomadura physcomitrii sp. nov., a novel actinomycete isolated from moss [Physcomitrium sphaericum (Ludw) Fuernr].</title>
        <authorList>
            <person name="Zhuang X."/>
            <person name="Liu C."/>
        </authorList>
    </citation>
    <scope>NUCLEOTIDE SEQUENCE [LARGE SCALE GENOMIC DNA]</scope>
    <source>
        <strain evidence="1 2">HMC1</strain>
    </source>
</reference>
<protein>
    <recommendedName>
        <fullName evidence="3">Tat pathway signal sequence domain protein</fullName>
    </recommendedName>
</protein>
<dbReference type="RefSeq" id="WP_151557253.1">
    <property type="nucleotide sequence ID" value="NZ_WBMT01000001.1"/>
</dbReference>
<organism evidence="1 2">
    <name type="scientific">Actinomadura rudentiformis</name>
    <dbReference type="NCBI Taxonomy" id="359158"/>
    <lineage>
        <taxon>Bacteria</taxon>
        <taxon>Bacillati</taxon>
        <taxon>Actinomycetota</taxon>
        <taxon>Actinomycetes</taxon>
        <taxon>Streptosporangiales</taxon>
        <taxon>Thermomonosporaceae</taxon>
        <taxon>Actinomadura</taxon>
    </lineage>
</organism>
<dbReference type="OrthoDB" id="4109671at2"/>
<dbReference type="EMBL" id="WBMT01000001">
    <property type="protein sequence ID" value="KAB2352440.1"/>
    <property type="molecule type" value="Genomic_DNA"/>
</dbReference>
<name>A0A6H9YZZ1_9ACTN</name>
<accession>A0A6H9YZZ1</accession>
<proteinExistence type="predicted"/>
<dbReference type="Proteomes" id="UP000468735">
    <property type="component" value="Unassembled WGS sequence"/>
</dbReference>